<keyword evidence="1" id="KW-0479">Metal-binding</keyword>
<proteinExistence type="predicted"/>
<feature type="domain" description="C2H2-type" evidence="2">
    <location>
        <begin position="221"/>
        <end position="251"/>
    </location>
</feature>
<dbReference type="PANTHER" id="PTHR46179">
    <property type="entry name" value="ZINC FINGER PROTEIN"/>
    <property type="match status" value="1"/>
</dbReference>
<keyword evidence="1" id="KW-0863">Zinc-finger</keyword>
<feature type="domain" description="C2H2-type" evidence="2">
    <location>
        <begin position="113"/>
        <end position="136"/>
    </location>
</feature>
<dbReference type="InterPro" id="IPR013087">
    <property type="entry name" value="Znf_C2H2_type"/>
</dbReference>
<dbReference type="SMART" id="SM00355">
    <property type="entry name" value="ZnF_C2H2"/>
    <property type="match status" value="8"/>
</dbReference>
<evidence type="ECO:0000259" key="2">
    <source>
        <dbReference type="PROSITE" id="PS50157"/>
    </source>
</evidence>
<dbReference type="EMBL" id="OV121138">
    <property type="protein sequence ID" value="CAH0560839.1"/>
    <property type="molecule type" value="Genomic_DNA"/>
</dbReference>
<evidence type="ECO:0000313" key="3">
    <source>
        <dbReference type="EMBL" id="CAH0560839.1"/>
    </source>
</evidence>
<dbReference type="PROSITE" id="PS00028">
    <property type="entry name" value="ZINC_FINGER_C2H2_1"/>
    <property type="match status" value="7"/>
</dbReference>
<feature type="domain" description="C2H2-type" evidence="2">
    <location>
        <begin position="21"/>
        <end position="50"/>
    </location>
</feature>
<feature type="domain" description="C2H2-type" evidence="2">
    <location>
        <begin position="82"/>
        <end position="112"/>
    </location>
</feature>
<dbReference type="SUPFAM" id="SSF57667">
    <property type="entry name" value="beta-beta-alpha zinc fingers"/>
    <property type="match status" value="3"/>
</dbReference>
<dbReference type="GO" id="GO:0008270">
    <property type="term" value="F:zinc ion binding"/>
    <property type="evidence" value="ECO:0007669"/>
    <property type="project" value="UniProtKB-KW"/>
</dbReference>
<organism evidence="3 4">
    <name type="scientific">Brassicogethes aeneus</name>
    <name type="common">Rape pollen beetle</name>
    <name type="synonym">Meligethes aeneus</name>
    <dbReference type="NCBI Taxonomy" id="1431903"/>
    <lineage>
        <taxon>Eukaryota</taxon>
        <taxon>Metazoa</taxon>
        <taxon>Ecdysozoa</taxon>
        <taxon>Arthropoda</taxon>
        <taxon>Hexapoda</taxon>
        <taxon>Insecta</taxon>
        <taxon>Pterygota</taxon>
        <taxon>Neoptera</taxon>
        <taxon>Endopterygota</taxon>
        <taxon>Coleoptera</taxon>
        <taxon>Polyphaga</taxon>
        <taxon>Cucujiformia</taxon>
        <taxon>Nitidulidae</taxon>
        <taxon>Meligethinae</taxon>
        <taxon>Brassicogethes</taxon>
    </lineage>
</organism>
<evidence type="ECO:0000256" key="1">
    <source>
        <dbReference type="PROSITE-ProRule" id="PRU00042"/>
    </source>
</evidence>
<dbReference type="InterPro" id="IPR051061">
    <property type="entry name" value="Zinc_finger_trans_reg"/>
</dbReference>
<feature type="domain" description="C2H2-type" evidence="2">
    <location>
        <begin position="139"/>
        <end position="161"/>
    </location>
</feature>
<keyword evidence="1" id="KW-0862">Zinc</keyword>
<dbReference type="AlphaFoldDB" id="A0A9P0FN41"/>
<dbReference type="InterPro" id="IPR036236">
    <property type="entry name" value="Znf_C2H2_sf"/>
</dbReference>
<dbReference type="GO" id="GO:0005634">
    <property type="term" value="C:nucleus"/>
    <property type="evidence" value="ECO:0007669"/>
    <property type="project" value="TreeGrafter"/>
</dbReference>
<keyword evidence="4" id="KW-1185">Reference proteome</keyword>
<dbReference type="PROSITE" id="PS50157">
    <property type="entry name" value="ZINC_FINGER_C2H2_2"/>
    <property type="match status" value="7"/>
</dbReference>
<sequence length="392" mass="46231">MDISTEFSDSCSDATDSKKSFKCSLSWCKAAFSKQWKLVVHTRKHTGERPFVCDLDGCKKTYTNSAHLRRHKCLVHEKSEQVKCEEENCGKVLNNKYALKKHINHVHKTSKSYSCKECGETFERKKLLNQHNLKHTKAFLCKECNKEFSCSREFTNHKRVHKIYTCDCGQTFNKWTLICAHRREVCIPVNKCIICDQTFKQPSNLKTHYKSHLEESNKEKFVCEYENCNRSYDYKKNLLYHIRRYHLKEKEELPCTYPDCRMVLCSKRNLKLHIEKVHHKKIKANLPRKPRFDKGTKRKAMASKLSGLEISNKEHFTIINSEKNKAAPKLNLIKTDRRKRKKIETITSEKNNKDNDVNIESCNYGEKNHEDFLLEECDNVLKKIKSKINEIN</sequence>
<accession>A0A9P0FN41</accession>
<protein>
    <recommendedName>
        <fullName evidence="2">C2H2-type domain-containing protein</fullName>
    </recommendedName>
</protein>
<dbReference type="PANTHER" id="PTHR46179:SF20">
    <property type="entry name" value="TRANSCRIPTION FACTOR 3A PROTEIN-RELATED"/>
    <property type="match status" value="1"/>
</dbReference>
<dbReference type="Proteomes" id="UP001154078">
    <property type="component" value="Chromosome 7"/>
</dbReference>
<feature type="domain" description="C2H2-type" evidence="2">
    <location>
        <begin position="51"/>
        <end position="81"/>
    </location>
</feature>
<name>A0A9P0FN41_BRAAE</name>
<dbReference type="Pfam" id="PF00096">
    <property type="entry name" value="zf-C2H2"/>
    <property type="match status" value="5"/>
</dbReference>
<gene>
    <name evidence="3" type="ORF">MELIAE_LOCUS10527</name>
</gene>
<dbReference type="Gene3D" id="3.30.160.60">
    <property type="entry name" value="Classic Zinc Finger"/>
    <property type="match status" value="5"/>
</dbReference>
<dbReference type="OrthoDB" id="2687452at2759"/>
<evidence type="ECO:0000313" key="4">
    <source>
        <dbReference type="Proteomes" id="UP001154078"/>
    </source>
</evidence>
<feature type="domain" description="C2H2-type" evidence="2">
    <location>
        <begin position="190"/>
        <end position="217"/>
    </location>
</feature>
<reference evidence="3" key="1">
    <citation type="submission" date="2021-12" db="EMBL/GenBank/DDBJ databases">
        <authorList>
            <person name="King R."/>
        </authorList>
    </citation>
    <scope>NUCLEOTIDE SEQUENCE</scope>
</reference>